<keyword evidence="8" id="KW-0408">Iron</keyword>
<dbReference type="EC" id="1.-.-.-" evidence="12"/>
<evidence type="ECO:0000256" key="4">
    <source>
        <dbReference type="ARBA" id="ARBA00022630"/>
    </source>
</evidence>
<evidence type="ECO:0000256" key="5">
    <source>
        <dbReference type="ARBA" id="ARBA00022643"/>
    </source>
</evidence>
<dbReference type="Gene3D" id="3.20.20.70">
    <property type="entry name" value="Aldolase class I"/>
    <property type="match status" value="1"/>
</dbReference>
<evidence type="ECO:0000313" key="13">
    <source>
        <dbReference type="Proteomes" id="UP000049127"/>
    </source>
</evidence>
<dbReference type="RefSeq" id="WP_077066947.1">
    <property type="nucleotide sequence ID" value="NZ_CDNI01000003.1"/>
</dbReference>
<dbReference type="Gene3D" id="3.50.50.60">
    <property type="entry name" value="FAD/NAD(P)-binding domain"/>
    <property type="match status" value="1"/>
</dbReference>
<dbReference type="GO" id="GO:0051536">
    <property type="term" value="F:iron-sulfur cluster binding"/>
    <property type="evidence" value="ECO:0007669"/>
    <property type="project" value="UniProtKB-KW"/>
</dbReference>
<evidence type="ECO:0000256" key="1">
    <source>
        <dbReference type="ARBA" id="ARBA00001917"/>
    </source>
</evidence>
<dbReference type="AlphaFoldDB" id="A0A0C7G8T5"/>
<evidence type="ECO:0000256" key="6">
    <source>
        <dbReference type="ARBA" id="ARBA00022723"/>
    </source>
</evidence>
<dbReference type="Proteomes" id="UP000049127">
    <property type="component" value="Unassembled WGS sequence"/>
</dbReference>
<evidence type="ECO:0000256" key="7">
    <source>
        <dbReference type="ARBA" id="ARBA00023002"/>
    </source>
</evidence>
<dbReference type="GO" id="GO:0010181">
    <property type="term" value="F:FMN binding"/>
    <property type="evidence" value="ECO:0007669"/>
    <property type="project" value="InterPro"/>
</dbReference>
<dbReference type="InterPro" id="IPR013785">
    <property type="entry name" value="Aldolase_TIM"/>
</dbReference>
<dbReference type="PANTHER" id="PTHR42917:SF2">
    <property type="entry name" value="2,4-DIENOYL-COA REDUCTASE [(2E)-ENOYL-COA-PRODUCING]"/>
    <property type="match status" value="1"/>
</dbReference>
<dbReference type="InterPro" id="IPR023753">
    <property type="entry name" value="FAD/NAD-binding_dom"/>
</dbReference>
<dbReference type="SUPFAM" id="SSF51395">
    <property type="entry name" value="FMN-linked oxidoreductases"/>
    <property type="match status" value="1"/>
</dbReference>
<keyword evidence="4" id="KW-0285">Flavoprotein</keyword>
<evidence type="ECO:0000313" key="12">
    <source>
        <dbReference type="EMBL" id="CEQ04010.1"/>
    </source>
</evidence>
<organism evidence="12 13">
    <name type="scientific">Paraclostridium sordellii</name>
    <name type="common">Clostridium sordellii</name>
    <dbReference type="NCBI Taxonomy" id="1505"/>
    <lineage>
        <taxon>Bacteria</taxon>
        <taxon>Bacillati</taxon>
        <taxon>Bacillota</taxon>
        <taxon>Clostridia</taxon>
        <taxon>Peptostreptococcales</taxon>
        <taxon>Peptostreptococcaceae</taxon>
        <taxon>Paraclostridium</taxon>
    </lineage>
</organism>
<dbReference type="EMBL" id="CEKZ01000003">
    <property type="protein sequence ID" value="CEQ04010.1"/>
    <property type="molecule type" value="Genomic_DNA"/>
</dbReference>
<evidence type="ECO:0000256" key="9">
    <source>
        <dbReference type="ARBA" id="ARBA00023014"/>
    </source>
</evidence>
<comment type="cofactor">
    <cofactor evidence="2">
        <name>[4Fe-4S] cluster</name>
        <dbReference type="ChEBI" id="CHEBI:49883"/>
    </cofactor>
</comment>
<dbReference type="InterPro" id="IPR051793">
    <property type="entry name" value="NADH:flavin_oxidoreductase"/>
</dbReference>
<reference evidence="12 13" key="1">
    <citation type="submission" date="2015-01" db="EMBL/GenBank/DDBJ databases">
        <authorList>
            <person name="Aslett A.Martin."/>
            <person name="De Silva Nishadi"/>
        </authorList>
    </citation>
    <scope>NUCLEOTIDE SEQUENCE [LARGE SCALE GENOMIC DNA]</scope>
    <source>
        <strain evidence="12 13">R28058</strain>
    </source>
</reference>
<dbReference type="PANTHER" id="PTHR42917">
    <property type="entry name" value="2,4-DIENOYL-COA REDUCTASE"/>
    <property type="match status" value="1"/>
</dbReference>
<dbReference type="Gene3D" id="3.40.50.720">
    <property type="entry name" value="NAD(P)-binding Rossmann-like Domain"/>
    <property type="match status" value="1"/>
</dbReference>
<gene>
    <name evidence="12" type="ORF">R28058_17431</name>
</gene>
<dbReference type="GO" id="GO:0046872">
    <property type="term" value="F:metal ion binding"/>
    <property type="evidence" value="ECO:0007669"/>
    <property type="project" value="UniProtKB-KW"/>
</dbReference>
<dbReference type="Pfam" id="PF00724">
    <property type="entry name" value="Oxidored_FMN"/>
    <property type="match status" value="1"/>
</dbReference>
<comment type="cofactor">
    <cofactor evidence="1">
        <name>FMN</name>
        <dbReference type="ChEBI" id="CHEBI:58210"/>
    </cofactor>
</comment>
<keyword evidence="9" id="KW-0411">Iron-sulfur</keyword>
<evidence type="ECO:0000259" key="10">
    <source>
        <dbReference type="Pfam" id="PF00724"/>
    </source>
</evidence>
<dbReference type="PRINTS" id="PR00368">
    <property type="entry name" value="FADPNR"/>
</dbReference>
<name>A0A0C7G8T5_PARSO</name>
<evidence type="ECO:0000256" key="8">
    <source>
        <dbReference type="ARBA" id="ARBA00023004"/>
    </source>
</evidence>
<evidence type="ECO:0000256" key="3">
    <source>
        <dbReference type="ARBA" id="ARBA00011048"/>
    </source>
</evidence>
<dbReference type="InterPro" id="IPR001155">
    <property type="entry name" value="OxRdtase_FMN_N"/>
</dbReference>
<feature type="domain" description="NADH:flavin oxidoreductase/NADH oxidase N-terminal" evidence="10">
    <location>
        <begin position="5"/>
        <end position="336"/>
    </location>
</feature>
<feature type="domain" description="FAD/NAD(P)-binding" evidence="11">
    <location>
        <begin position="383"/>
        <end position="617"/>
    </location>
</feature>
<protein>
    <submittedName>
        <fullName evidence="12">NADH:flavin oxidoreductase</fullName>
        <ecNumber evidence="12">1.-.-.-</ecNumber>
    </submittedName>
</protein>
<comment type="similarity">
    <text evidence="3">In the N-terminal section; belongs to the NADH:flavin oxidoreductase/NADH oxidase family.</text>
</comment>
<evidence type="ECO:0000259" key="11">
    <source>
        <dbReference type="Pfam" id="PF07992"/>
    </source>
</evidence>
<keyword evidence="7 12" id="KW-0560">Oxidoreductase</keyword>
<evidence type="ECO:0000256" key="2">
    <source>
        <dbReference type="ARBA" id="ARBA00001966"/>
    </source>
</evidence>
<proteinExistence type="inferred from homology"/>
<sequence length="661" mass="71854">MDNFKLYTPINIGNVEIKNRVLMAPMSLGYEEKDGNVSSRLKDFWIERARGGVGLIVVDAVTVDSSVPYLGFTISLGEDKFIPTFKDFVDEIHANGSKLFPQITHPGPESISWMFGKTPVASSNYINGLGKSVRELKVEEIEAIIELYGDAARRAKEAGCDGVEFHCAHAYMLAGSFLSPLRNKRTDYYGGNLDGRAKFAFDVIKNIKKKAGDDFPILMRISGDERVLGGNTLNDMLYLVPKFVEAGVDAFEISGGTQYELCWKIIPCHYESPGVNIKEAKAIKKVSKVPVFVVGKINDIKLGESLVERDVVDGVVFGRPLLADSQLVNKGFEGRYEDIRPCASCGGPCITRERSNPVAKCAINPELGREKEMAITEAKIKKNVVIVGGGPAGLETARIAAKRGHKVTLIEKSDRLGGQINLAAIPPYKQDLTRWVKYLKTQVEKSNVEVKLNTEATAKYIKELNADVCIISTGSTPFVPKVKGIENIEVVTGSDVLSARVKDAIHGKVLVVGGSLVGCEVTQTILHNAVGPVQIHIIEMLGEIAPGLCPNNKVPLMKMLNEKGVVMSTNTKLLEVTEDGTGVIVEKDGKEEVLSGFSKIIFCCGAKPVNNLAEELKDVEVHIIGDANKPGQVHHAVEAGAILARKIGNVENSDREKAFVN</sequence>
<dbReference type="CDD" id="cd02803">
    <property type="entry name" value="OYE_like_FMN_family"/>
    <property type="match status" value="1"/>
</dbReference>
<dbReference type="Pfam" id="PF07992">
    <property type="entry name" value="Pyr_redox_2"/>
    <property type="match status" value="1"/>
</dbReference>
<dbReference type="SUPFAM" id="SSF51905">
    <property type="entry name" value="FAD/NAD(P)-binding domain"/>
    <property type="match status" value="1"/>
</dbReference>
<dbReference type="OrthoDB" id="9772736at2"/>
<dbReference type="PRINTS" id="PR00411">
    <property type="entry name" value="PNDRDTASEI"/>
</dbReference>
<keyword evidence="5" id="KW-0288">FMN</keyword>
<dbReference type="InterPro" id="IPR036188">
    <property type="entry name" value="FAD/NAD-bd_sf"/>
</dbReference>
<keyword evidence="6" id="KW-0479">Metal-binding</keyword>
<accession>A0A0C7G8T5</accession>
<dbReference type="GO" id="GO:0016491">
    <property type="term" value="F:oxidoreductase activity"/>
    <property type="evidence" value="ECO:0007669"/>
    <property type="project" value="UniProtKB-KW"/>
</dbReference>